<dbReference type="Gene3D" id="3.55.50.30">
    <property type="match status" value="1"/>
</dbReference>
<dbReference type="SUPFAM" id="SSF49464">
    <property type="entry name" value="Carboxypeptidase regulatory domain-like"/>
    <property type="match status" value="1"/>
</dbReference>
<dbReference type="InterPro" id="IPR012910">
    <property type="entry name" value="Plug_dom"/>
</dbReference>
<keyword evidence="3 4" id="KW-0998">Cell outer membrane</keyword>
<reference evidence="6 7" key="2">
    <citation type="submission" date="2008-10" db="EMBL/GenBank/DDBJ databases">
        <authorList>
            <person name="Fulton L."/>
            <person name="Clifton S."/>
            <person name="Fulton B."/>
            <person name="Xu J."/>
            <person name="Minx P."/>
            <person name="Pepin K.H."/>
            <person name="Johnson M."/>
            <person name="Bhonagiri V."/>
            <person name="Nash W.E."/>
            <person name="Mardis E.R."/>
            <person name="Wilson R.K."/>
        </authorList>
    </citation>
    <scope>NUCLEOTIDE SEQUENCE [LARGE SCALE GENOMIC DNA]</scope>
    <source>
        <strain evidence="6 7">DSM 18315</strain>
    </source>
</reference>
<name>B7B7Q4_9BACT</name>
<dbReference type="Gene3D" id="2.60.40.1120">
    <property type="entry name" value="Carboxypeptidase-like, regulatory domain"/>
    <property type="match status" value="1"/>
</dbReference>
<dbReference type="InterPro" id="IPR037066">
    <property type="entry name" value="Plug_dom_sf"/>
</dbReference>
<dbReference type="PROSITE" id="PS52016">
    <property type="entry name" value="TONB_DEPENDENT_REC_3"/>
    <property type="match status" value="1"/>
</dbReference>
<dbReference type="HOGENOM" id="CLU_004317_3_0_10"/>
<dbReference type="FunFam" id="2.170.130.10:FF:000003">
    <property type="entry name" value="SusC/RagA family TonB-linked outer membrane protein"/>
    <property type="match status" value="1"/>
</dbReference>
<dbReference type="PANTHER" id="PTHR30069:SF28">
    <property type="entry name" value="TONB-DEPENDENT RECEPTOR YNCD-RELATED"/>
    <property type="match status" value="1"/>
</dbReference>
<keyword evidence="4" id="KW-0812">Transmembrane</keyword>
<dbReference type="Pfam" id="PF07715">
    <property type="entry name" value="Plug"/>
    <property type="match status" value="1"/>
</dbReference>
<dbReference type="InterPro" id="IPR008969">
    <property type="entry name" value="CarboxyPept-like_regulatory"/>
</dbReference>
<dbReference type="Pfam" id="PF13715">
    <property type="entry name" value="CarbopepD_reg_2"/>
    <property type="match status" value="1"/>
</dbReference>
<keyword evidence="1 4" id="KW-0813">Transport</keyword>
<protein>
    <submittedName>
        <fullName evidence="6">TonB-dependent receptor plug domain protein</fullName>
    </submittedName>
</protein>
<dbReference type="GO" id="GO:0015344">
    <property type="term" value="F:siderophore uptake transmembrane transporter activity"/>
    <property type="evidence" value="ECO:0007669"/>
    <property type="project" value="TreeGrafter"/>
</dbReference>
<dbReference type="EMBL" id="ABYH01000077">
    <property type="protein sequence ID" value="EEC97539.1"/>
    <property type="molecule type" value="Genomic_DNA"/>
</dbReference>
<keyword evidence="2 4" id="KW-0472">Membrane</keyword>
<dbReference type="SUPFAM" id="SSF56935">
    <property type="entry name" value="Porins"/>
    <property type="match status" value="1"/>
</dbReference>
<evidence type="ECO:0000256" key="2">
    <source>
        <dbReference type="ARBA" id="ARBA00023136"/>
    </source>
</evidence>
<dbReference type="Proteomes" id="UP000005510">
    <property type="component" value="Unassembled WGS sequence"/>
</dbReference>
<dbReference type="NCBIfam" id="TIGR04057">
    <property type="entry name" value="SusC_RagA_signa"/>
    <property type="match status" value="1"/>
</dbReference>
<evidence type="ECO:0000256" key="4">
    <source>
        <dbReference type="PROSITE-ProRule" id="PRU01360"/>
    </source>
</evidence>
<evidence type="ECO:0000259" key="5">
    <source>
        <dbReference type="SMART" id="SM00965"/>
    </source>
</evidence>
<proteinExistence type="inferred from homology"/>
<keyword evidence="6" id="KW-0675">Receptor</keyword>
<sequence>MLLAGTDVSGKKLTVFYSTNKNESHGMNKKVSIATLSAFLVATSPAMAVNEANTLYVNLELSLNRTTVGMVIQSISQQTGYEFSYDESILSKEISKVSVRVKNEHIESVLKKVFKNTDISYRIVDNRIFLQDNAKAKSVSFASVQQTKRTIRGTVVDNTGLPVIGANVIVKGSAGVGTVTNVDGDFTLEGIEDGATLMISYIGYVDQEVAVAKGKNDYKITIHEDTQNLDEVVVVGYGTQTKVNLTGAVSTIGKDELINRPVTNVSSALQGLTPGVTITSGTGQPGSDGSTIRVRGVGTLNNANPYILVDGIETGTFDSIDPNDIESISVLKDAASAAIYGSKAANGVILVTTKRGKAGKASVSYNGNVSFSNVSTLIDRLSSYDYARLYNQLLTQDGASPRFTDEDLRLFQDGTDPYGHPNTVWTDYIYRTGFMHKHNLNVSGGSEDVKYMASAGFLGQEGTLQNSDRQQFNLRTNLDIKLSDKFTMR</sequence>
<evidence type="ECO:0000256" key="3">
    <source>
        <dbReference type="ARBA" id="ARBA00023237"/>
    </source>
</evidence>
<keyword evidence="4" id="KW-1134">Transmembrane beta strand</keyword>
<dbReference type="InterPro" id="IPR011662">
    <property type="entry name" value="Secretin/TonB_short_N"/>
</dbReference>
<comment type="caution">
    <text evidence="6">The sequence shown here is derived from an EMBL/GenBank/DDBJ whole genome shotgun (WGS) entry which is preliminary data.</text>
</comment>
<dbReference type="SMART" id="SM00965">
    <property type="entry name" value="STN"/>
    <property type="match status" value="1"/>
</dbReference>
<dbReference type="STRING" id="537006.PRABACTJOHN_01052"/>
<dbReference type="NCBIfam" id="TIGR04056">
    <property type="entry name" value="OMP_RagA_SusC"/>
    <property type="match status" value="1"/>
</dbReference>
<dbReference type="PANTHER" id="PTHR30069">
    <property type="entry name" value="TONB-DEPENDENT OUTER MEMBRANE RECEPTOR"/>
    <property type="match status" value="1"/>
</dbReference>
<accession>B7B7Q4</accession>
<dbReference type="InterPro" id="IPR023997">
    <property type="entry name" value="TonB-dep_OMP_SusC/RagA_CS"/>
</dbReference>
<dbReference type="Gene3D" id="2.170.130.10">
    <property type="entry name" value="TonB-dependent receptor, plug domain"/>
    <property type="match status" value="1"/>
</dbReference>
<evidence type="ECO:0000313" key="6">
    <source>
        <dbReference type="EMBL" id="EEC97539.1"/>
    </source>
</evidence>
<evidence type="ECO:0000313" key="7">
    <source>
        <dbReference type="Proteomes" id="UP000005510"/>
    </source>
</evidence>
<dbReference type="GO" id="GO:0044718">
    <property type="term" value="P:siderophore transmembrane transport"/>
    <property type="evidence" value="ECO:0007669"/>
    <property type="project" value="TreeGrafter"/>
</dbReference>
<comment type="similarity">
    <text evidence="4">Belongs to the TonB-dependent receptor family.</text>
</comment>
<organism evidence="6 7">
    <name type="scientific">Parabacteroides johnsonii DSM 18315</name>
    <dbReference type="NCBI Taxonomy" id="537006"/>
    <lineage>
        <taxon>Bacteria</taxon>
        <taxon>Pseudomonadati</taxon>
        <taxon>Bacteroidota</taxon>
        <taxon>Bacteroidia</taxon>
        <taxon>Bacteroidales</taxon>
        <taxon>Tannerellaceae</taxon>
        <taxon>Parabacteroides</taxon>
    </lineage>
</organism>
<comment type="subcellular location">
    <subcellularLocation>
        <location evidence="4">Cell outer membrane</location>
        <topology evidence="4">Multi-pass membrane protein</topology>
    </subcellularLocation>
</comment>
<dbReference type="InterPro" id="IPR023996">
    <property type="entry name" value="TonB-dep_OMP_SusC/RagA"/>
</dbReference>
<reference evidence="6 7" key="1">
    <citation type="submission" date="2008-10" db="EMBL/GenBank/DDBJ databases">
        <title>Draft genome sequence of Parabacteroides johnsonii (DSM 18315).</title>
        <authorList>
            <person name="Sudarsanam P."/>
            <person name="Ley R."/>
            <person name="Guruge J."/>
            <person name="Turnbaugh P.J."/>
            <person name="Mahowald M."/>
            <person name="Liep D."/>
            <person name="Gordon J."/>
        </authorList>
    </citation>
    <scope>NUCLEOTIDE SEQUENCE [LARGE SCALE GENOMIC DNA]</scope>
    <source>
        <strain evidence="6 7">DSM 18315</strain>
    </source>
</reference>
<dbReference type="GO" id="GO:0009279">
    <property type="term" value="C:cell outer membrane"/>
    <property type="evidence" value="ECO:0007669"/>
    <property type="project" value="UniProtKB-SubCell"/>
</dbReference>
<evidence type="ECO:0000256" key="1">
    <source>
        <dbReference type="ARBA" id="ARBA00022448"/>
    </source>
</evidence>
<dbReference type="Pfam" id="PF07660">
    <property type="entry name" value="STN"/>
    <property type="match status" value="1"/>
</dbReference>
<dbReference type="InterPro" id="IPR039426">
    <property type="entry name" value="TonB-dep_rcpt-like"/>
</dbReference>
<gene>
    <name evidence="6" type="ORF">PRABACTJOHN_01052</name>
</gene>
<dbReference type="AlphaFoldDB" id="B7B7Q4"/>
<feature type="domain" description="Secretin/TonB short N-terminal" evidence="5">
    <location>
        <begin position="81"/>
        <end position="133"/>
    </location>
</feature>
<feature type="non-terminal residue" evidence="6">
    <location>
        <position position="489"/>
    </location>
</feature>